<dbReference type="SUPFAM" id="SSF54975">
    <property type="entry name" value="Acylphosphatase/BLUF domain-like"/>
    <property type="match status" value="1"/>
</dbReference>
<accession>A0A2V2LDX4</accession>
<dbReference type="GO" id="GO:0003998">
    <property type="term" value="F:acylphosphatase activity"/>
    <property type="evidence" value="ECO:0007669"/>
    <property type="project" value="UniProtKB-EC"/>
</dbReference>
<comment type="caution">
    <text evidence="9">The sequence shown here is derived from an EMBL/GenBank/DDBJ whole genome shotgun (WGS) entry which is preliminary data.</text>
</comment>
<dbReference type="PRINTS" id="PR00112">
    <property type="entry name" value="ACYLPHPHTASE"/>
</dbReference>
<evidence type="ECO:0000256" key="1">
    <source>
        <dbReference type="ARBA" id="ARBA00005614"/>
    </source>
</evidence>
<dbReference type="PROSITE" id="PS00150">
    <property type="entry name" value="ACYLPHOSPHATASE_1"/>
    <property type="match status" value="1"/>
</dbReference>
<gene>
    <name evidence="9" type="ORF">DKT77_07290</name>
</gene>
<evidence type="ECO:0000256" key="7">
    <source>
        <dbReference type="SAM" id="MobiDB-lite"/>
    </source>
</evidence>
<evidence type="ECO:0000256" key="5">
    <source>
        <dbReference type="RuleBase" id="RU000553"/>
    </source>
</evidence>
<dbReference type="EMBL" id="QGKU01000029">
    <property type="protein sequence ID" value="PWR03262.1"/>
    <property type="molecule type" value="Genomic_DNA"/>
</dbReference>
<dbReference type="PROSITE" id="PS00151">
    <property type="entry name" value="ACYLPHOSPHATASE_2"/>
    <property type="match status" value="1"/>
</dbReference>
<evidence type="ECO:0000256" key="2">
    <source>
        <dbReference type="ARBA" id="ARBA00012150"/>
    </source>
</evidence>
<feature type="region of interest" description="Disordered" evidence="7">
    <location>
        <begin position="69"/>
        <end position="91"/>
    </location>
</feature>
<protein>
    <recommendedName>
        <fullName evidence="2 4">Acylphosphatase</fullName>
        <ecNumber evidence="2 4">3.6.1.7</ecNumber>
    </recommendedName>
</protein>
<dbReference type="Proteomes" id="UP000245680">
    <property type="component" value="Unassembled WGS sequence"/>
</dbReference>
<reference evidence="9 10" key="1">
    <citation type="submission" date="2018-05" db="EMBL/GenBank/DDBJ databases">
        <title>Rhodobacteraceae gen. nov., sp. nov. isolated from sea water.</title>
        <authorList>
            <person name="Ren Y."/>
        </authorList>
    </citation>
    <scope>NUCLEOTIDE SEQUENCE [LARGE SCALE GENOMIC DNA]</scope>
    <source>
        <strain evidence="9 10">TG-679</strain>
    </source>
</reference>
<comment type="similarity">
    <text evidence="1 6">Belongs to the acylphosphatase family.</text>
</comment>
<dbReference type="PROSITE" id="PS51160">
    <property type="entry name" value="ACYLPHOSPHATASE_3"/>
    <property type="match status" value="1"/>
</dbReference>
<keyword evidence="10" id="KW-1185">Reference proteome</keyword>
<evidence type="ECO:0000313" key="10">
    <source>
        <dbReference type="Proteomes" id="UP000245680"/>
    </source>
</evidence>
<feature type="active site" evidence="4">
    <location>
        <position position="38"/>
    </location>
</feature>
<evidence type="ECO:0000256" key="4">
    <source>
        <dbReference type="PROSITE-ProRule" id="PRU00520"/>
    </source>
</evidence>
<dbReference type="InterPro" id="IPR020456">
    <property type="entry name" value="Acylphosphatase"/>
</dbReference>
<evidence type="ECO:0000313" key="9">
    <source>
        <dbReference type="EMBL" id="PWR03262.1"/>
    </source>
</evidence>
<dbReference type="InterPro" id="IPR001792">
    <property type="entry name" value="Acylphosphatase-like_dom"/>
</dbReference>
<dbReference type="PANTHER" id="PTHR47268:SF4">
    <property type="entry name" value="ACYLPHOSPHATASE"/>
    <property type="match status" value="1"/>
</dbReference>
<dbReference type="InterPro" id="IPR017968">
    <property type="entry name" value="Acylphosphatase_CS"/>
</dbReference>
<organism evidence="9 10">
    <name type="scientific">Meridianimarinicoccus roseus</name>
    <dbReference type="NCBI Taxonomy" id="2072018"/>
    <lineage>
        <taxon>Bacteria</taxon>
        <taxon>Pseudomonadati</taxon>
        <taxon>Pseudomonadota</taxon>
        <taxon>Alphaproteobacteria</taxon>
        <taxon>Rhodobacterales</taxon>
        <taxon>Paracoccaceae</taxon>
        <taxon>Meridianimarinicoccus</taxon>
    </lineage>
</organism>
<dbReference type="EC" id="3.6.1.7" evidence="2 4"/>
<keyword evidence="4 5" id="KW-0378">Hydrolase</keyword>
<feature type="domain" description="Acylphosphatase-like" evidence="8">
    <location>
        <begin position="5"/>
        <end position="91"/>
    </location>
</feature>
<comment type="catalytic activity">
    <reaction evidence="3 4 5">
        <text>an acyl phosphate + H2O = a carboxylate + phosphate + H(+)</text>
        <dbReference type="Rhea" id="RHEA:14965"/>
        <dbReference type="ChEBI" id="CHEBI:15377"/>
        <dbReference type="ChEBI" id="CHEBI:15378"/>
        <dbReference type="ChEBI" id="CHEBI:29067"/>
        <dbReference type="ChEBI" id="CHEBI:43474"/>
        <dbReference type="ChEBI" id="CHEBI:59918"/>
        <dbReference type="EC" id="3.6.1.7"/>
    </reaction>
</comment>
<dbReference type="RefSeq" id="WP_109811054.1">
    <property type="nucleotide sequence ID" value="NZ_QGKU01000029.1"/>
</dbReference>
<dbReference type="PANTHER" id="PTHR47268">
    <property type="entry name" value="ACYLPHOSPHATASE"/>
    <property type="match status" value="1"/>
</dbReference>
<dbReference type="Pfam" id="PF00708">
    <property type="entry name" value="Acylphosphatase"/>
    <property type="match status" value="1"/>
</dbReference>
<dbReference type="Gene3D" id="3.30.70.100">
    <property type="match status" value="1"/>
</dbReference>
<evidence type="ECO:0000259" key="8">
    <source>
        <dbReference type="PROSITE" id="PS51160"/>
    </source>
</evidence>
<evidence type="ECO:0000256" key="6">
    <source>
        <dbReference type="RuleBase" id="RU004168"/>
    </source>
</evidence>
<feature type="active site" evidence="4">
    <location>
        <position position="20"/>
    </location>
</feature>
<dbReference type="OrthoDB" id="5295388at2"/>
<dbReference type="AlphaFoldDB" id="A0A2V2LDX4"/>
<evidence type="ECO:0000256" key="3">
    <source>
        <dbReference type="ARBA" id="ARBA00047645"/>
    </source>
</evidence>
<name>A0A2V2LDX4_9RHOB</name>
<proteinExistence type="inferred from homology"/>
<dbReference type="InterPro" id="IPR036046">
    <property type="entry name" value="Acylphosphatase-like_dom_sf"/>
</dbReference>
<sequence>MDEMTVTATITGRVQGVFFRAWTQSEARARGLSGWVRNEADGSVTALLHGPGAAVQAMLAALHDGPQAARVDSVTTAPAPPPSTDGFEITG</sequence>